<dbReference type="PANTHER" id="PTHR14741:SF32">
    <property type="entry name" value="TRIMETHYLGUANOSINE SYNTHASE"/>
    <property type="match status" value="1"/>
</dbReference>
<evidence type="ECO:0000256" key="6">
    <source>
        <dbReference type="ARBA" id="ARBA00049075"/>
    </source>
</evidence>
<dbReference type="GO" id="GO:0005634">
    <property type="term" value="C:nucleus"/>
    <property type="evidence" value="ECO:0007669"/>
    <property type="project" value="TreeGrafter"/>
</dbReference>
<comment type="catalytic activity">
    <reaction evidence="3">
        <text>a 5'-end (N(2),N(7)-dimethyl 5'-triphosphoguanosine)-ribonucleoside in snoRNA + S-adenosyl-L-methionine = a 5'-end (N(2),N(2),N(7)-trimethyl 5'-triphosphoguanosine)-ribonucleoside in snoRNA + S-adenosyl-L-homocysteine + H(+)</text>
        <dbReference type="Rhea" id="RHEA:78507"/>
        <dbReference type="Rhea" id="RHEA-COMP:19088"/>
        <dbReference type="Rhea" id="RHEA-COMP:19090"/>
        <dbReference type="ChEBI" id="CHEBI:15378"/>
        <dbReference type="ChEBI" id="CHEBI:57856"/>
        <dbReference type="ChEBI" id="CHEBI:59789"/>
        <dbReference type="ChEBI" id="CHEBI:167623"/>
        <dbReference type="ChEBI" id="CHEBI:172880"/>
    </reaction>
    <physiologicalReaction direction="left-to-right" evidence="3">
        <dbReference type="Rhea" id="RHEA:78508"/>
    </physiologicalReaction>
</comment>
<reference evidence="9" key="1">
    <citation type="submission" date="2023-06" db="EMBL/GenBank/DDBJ databases">
        <authorList>
            <consortium name="Lawrence Berkeley National Laboratory"/>
            <person name="Ahrendt S."/>
            <person name="Sahu N."/>
            <person name="Indic B."/>
            <person name="Wong-Bajracharya J."/>
            <person name="Merenyi Z."/>
            <person name="Ke H.-M."/>
            <person name="Monk M."/>
            <person name="Kocsube S."/>
            <person name="Drula E."/>
            <person name="Lipzen A."/>
            <person name="Balint B."/>
            <person name="Henrissat B."/>
            <person name="Andreopoulos B."/>
            <person name="Martin F.M."/>
            <person name="Harder C.B."/>
            <person name="Rigling D."/>
            <person name="Ford K.L."/>
            <person name="Foster G.D."/>
            <person name="Pangilinan J."/>
            <person name="Papanicolaou A."/>
            <person name="Barry K."/>
            <person name="LaButti K."/>
            <person name="Viragh M."/>
            <person name="Koriabine M."/>
            <person name="Yan M."/>
            <person name="Riley R."/>
            <person name="Champramary S."/>
            <person name="Plett K.L."/>
            <person name="Tsai I.J."/>
            <person name="Slot J."/>
            <person name="Sipos G."/>
            <person name="Plett J."/>
            <person name="Nagy L.G."/>
            <person name="Grigoriev I.V."/>
        </authorList>
    </citation>
    <scope>NUCLEOTIDE SEQUENCE</scope>
    <source>
        <strain evidence="9">ICMP 16352</strain>
    </source>
</reference>
<evidence type="ECO:0000313" key="10">
    <source>
        <dbReference type="Proteomes" id="UP001175227"/>
    </source>
</evidence>
<dbReference type="Proteomes" id="UP001175227">
    <property type="component" value="Unassembled WGS sequence"/>
</dbReference>
<evidence type="ECO:0000256" key="8">
    <source>
        <dbReference type="SAM" id="MobiDB-lite"/>
    </source>
</evidence>
<proteinExistence type="inferred from homology"/>
<protein>
    <recommendedName>
        <fullName evidence="1">Trimethylguanosine synthase</fullName>
    </recommendedName>
    <alternativeName>
        <fullName evidence="7">Cap-specific guanine-N(2) methyltransferase</fullName>
    </alternativeName>
</protein>
<dbReference type="PANTHER" id="PTHR14741">
    <property type="entry name" value="S-ADENOSYLMETHIONINE-DEPENDENT METHYLTRANSFERASE RELATED"/>
    <property type="match status" value="1"/>
</dbReference>
<comment type="caution">
    <text evidence="9">The sequence shown here is derived from an EMBL/GenBank/DDBJ whole genome shotgun (WGS) entry which is preliminary data.</text>
</comment>
<dbReference type="FunFam" id="3.40.50.150:FF:000432">
    <property type="entry name" value="Unplaced genomic scaffold supercont2.10, whole genome shotgun sequence"/>
    <property type="match status" value="1"/>
</dbReference>
<comment type="catalytic activity">
    <reaction evidence="5">
        <text>a 5'-end (N(2),N(7)-dimethyl 5'-triphosphoguanosine)-ribonucleoside in snRNA + S-adenosyl-L-methionine = a 5'-end (N(2),N(2),N(7)-trimethyl 5'-triphosphoguanosine)-ribonucleoside in snRNA + S-adenosyl-L-homocysteine + H(+)</text>
        <dbReference type="Rhea" id="RHEA:78479"/>
        <dbReference type="Rhea" id="RHEA-COMP:19087"/>
        <dbReference type="Rhea" id="RHEA-COMP:19089"/>
        <dbReference type="ChEBI" id="CHEBI:15378"/>
        <dbReference type="ChEBI" id="CHEBI:57856"/>
        <dbReference type="ChEBI" id="CHEBI:59789"/>
        <dbReference type="ChEBI" id="CHEBI:167623"/>
        <dbReference type="ChEBI" id="CHEBI:172880"/>
    </reaction>
    <physiologicalReaction direction="left-to-right" evidence="5">
        <dbReference type="Rhea" id="RHEA:78480"/>
    </physiologicalReaction>
</comment>
<name>A0AA39P9H3_9AGAR</name>
<dbReference type="EMBL" id="JAUEPR010000010">
    <property type="protein sequence ID" value="KAK0480085.1"/>
    <property type="molecule type" value="Genomic_DNA"/>
</dbReference>
<evidence type="ECO:0000256" key="2">
    <source>
        <dbReference type="ARBA" id="ARBA00025783"/>
    </source>
</evidence>
<accession>A0AA39P9H3</accession>
<evidence type="ECO:0000313" key="9">
    <source>
        <dbReference type="EMBL" id="KAK0480085.1"/>
    </source>
</evidence>
<dbReference type="Pfam" id="PF09445">
    <property type="entry name" value="Methyltransf_15"/>
    <property type="match status" value="1"/>
</dbReference>
<comment type="catalytic activity">
    <reaction evidence="6">
        <text>a 5'-end (N(7)-methyl 5'-triphosphoguanosine)-ribonucleoside in snRNA + S-adenosyl-L-methionine = a 5'-end (N(2),N(7)-dimethyl 5'-triphosphoguanosine)-ribonucleoside in snRNA + S-adenosyl-L-homocysteine + H(+)</text>
        <dbReference type="Rhea" id="RHEA:78471"/>
        <dbReference type="Rhea" id="RHEA-COMP:19085"/>
        <dbReference type="Rhea" id="RHEA-COMP:19087"/>
        <dbReference type="ChEBI" id="CHEBI:15378"/>
        <dbReference type="ChEBI" id="CHEBI:57856"/>
        <dbReference type="ChEBI" id="CHEBI:59789"/>
        <dbReference type="ChEBI" id="CHEBI:156461"/>
        <dbReference type="ChEBI" id="CHEBI:172880"/>
    </reaction>
    <physiologicalReaction direction="left-to-right" evidence="6">
        <dbReference type="Rhea" id="RHEA:78472"/>
    </physiologicalReaction>
</comment>
<evidence type="ECO:0000256" key="5">
    <source>
        <dbReference type="ARBA" id="ARBA00048763"/>
    </source>
</evidence>
<dbReference type="Gene3D" id="3.40.50.150">
    <property type="entry name" value="Vaccinia Virus protein VP39"/>
    <property type="match status" value="1"/>
</dbReference>
<dbReference type="InterPro" id="IPR019012">
    <property type="entry name" value="RNA_cap_Gua-N2-MeTrfase"/>
</dbReference>
<gene>
    <name evidence="9" type="ORF">IW261DRAFT_1476031</name>
</gene>
<keyword evidence="10" id="KW-1185">Reference proteome</keyword>
<evidence type="ECO:0000256" key="3">
    <source>
        <dbReference type="ARBA" id="ARBA00047418"/>
    </source>
</evidence>
<feature type="region of interest" description="Disordered" evidence="8">
    <location>
        <begin position="31"/>
        <end position="71"/>
    </location>
</feature>
<evidence type="ECO:0000256" key="1">
    <source>
        <dbReference type="ARBA" id="ARBA00018517"/>
    </source>
</evidence>
<organism evidence="9 10">
    <name type="scientific">Armillaria novae-zelandiae</name>
    <dbReference type="NCBI Taxonomy" id="153914"/>
    <lineage>
        <taxon>Eukaryota</taxon>
        <taxon>Fungi</taxon>
        <taxon>Dikarya</taxon>
        <taxon>Basidiomycota</taxon>
        <taxon>Agaricomycotina</taxon>
        <taxon>Agaricomycetes</taxon>
        <taxon>Agaricomycetidae</taxon>
        <taxon>Agaricales</taxon>
        <taxon>Marasmiineae</taxon>
        <taxon>Physalacriaceae</taxon>
        <taxon>Armillaria</taxon>
    </lineage>
</organism>
<dbReference type="GO" id="GO:0071164">
    <property type="term" value="F:RNA cap trimethylguanosine synthase activity"/>
    <property type="evidence" value="ECO:0007669"/>
    <property type="project" value="TreeGrafter"/>
</dbReference>
<dbReference type="AlphaFoldDB" id="A0AA39P9H3"/>
<comment type="similarity">
    <text evidence="2">Belongs to the methyltransferase superfamily. Trimethylguanosine synthase family.</text>
</comment>
<evidence type="ECO:0000256" key="4">
    <source>
        <dbReference type="ARBA" id="ARBA00048740"/>
    </source>
</evidence>
<evidence type="ECO:0000256" key="7">
    <source>
        <dbReference type="ARBA" id="ARBA00049790"/>
    </source>
</evidence>
<dbReference type="CDD" id="cd02440">
    <property type="entry name" value="AdoMet_MTases"/>
    <property type="match status" value="1"/>
</dbReference>
<sequence length="341" mass="37769">MGKSRKRSAPFTGLSRFLEASFDQVPNEVKALPTPAFSGSSNDAEVETAEPPLKKHKPDQRPASVTPKVSPQNDFGPHWVQKYDATGLVEHYTNLSQVPEHLEKYFSQRTRFFSLYSTPPGCLLDEEGWYSVTPELIADQIAERCRCDTILDAFCGVGGNAIAFAKTCQRVIALDTSPTRLALARHNAQIYGVADNIEFILSDYLSFAKSFLTLRARSPHRTIDVVFLSPPWGGPSYLAGTPSPIKIGGASQDQSTEYPSYSLASIQPIHGADLFRLTRQMTPNVAYYLPRNTDVQELGALLNDDAQTKEYIEVEEEWMSSKLKALTCYFGGLVQGQGDLF</sequence>
<dbReference type="InterPro" id="IPR029063">
    <property type="entry name" value="SAM-dependent_MTases_sf"/>
</dbReference>
<comment type="catalytic activity">
    <reaction evidence="4">
        <text>a 5'-end (N(7)-methyl 5'-triphosphoguanosine)-ribonucleoside in snoRNA + S-adenosyl-L-methionine = a 5'-end (N(2),N(7)-dimethyl 5'-triphosphoguanosine)-ribonucleoside in snoRNA + S-adenosyl-L-homocysteine + H(+)</text>
        <dbReference type="Rhea" id="RHEA:78475"/>
        <dbReference type="Rhea" id="RHEA-COMP:19086"/>
        <dbReference type="Rhea" id="RHEA-COMP:19088"/>
        <dbReference type="ChEBI" id="CHEBI:15378"/>
        <dbReference type="ChEBI" id="CHEBI:57856"/>
        <dbReference type="ChEBI" id="CHEBI:59789"/>
        <dbReference type="ChEBI" id="CHEBI:156461"/>
        <dbReference type="ChEBI" id="CHEBI:172880"/>
    </reaction>
    <physiologicalReaction direction="left-to-right" evidence="4">
        <dbReference type="Rhea" id="RHEA:78476"/>
    </physiologicalReaction>
</comment>
<dbReference type="SUPFAM" id="SSF53335">
    <property type="entry name" value="S-adenosyl-L-methionine-dependent methyltransferases"/>
    <property type="match status" value="1"/>
</dbReference>